<evidence type="ECO:0000259" key="1">
    <source>
        <dbReference type="SMART" id="SM01361"/>
    </source>
</evidence>
<dbReference type="SUPFAM" id="SSF49410">
    <property type="entry name" value="Alpha-macroglobulin receptor domain"/>
    <property type="match status" value="1"/>
</dbReference>
<accession>A0A1A6GY05</accession>
<dbReference type="Pfam" id="PF07677">
    <property type="entry name" value="A2M_recep"/>
    <property type="match status" value="1"/>
</dbReference>
<feature type="domain" description="Alpha-macroglobulin receptor-binding" evidence="1">
    <location>
        <begin position="1"/>
        <end position="65"/>
    </location>
</feature>
<keyword evidence="3" id="KW-1185">Reference proteome</keyword>
<dbReference type="InterPro" id="IPR036595">
    <property type="entry name" value="A-macroglobulin_rcpt-bd_sf"/>
</dbReference>
<sequence>LETSMNVSRTEVSNNHVLIYMDKVSRETINLSFTVQQDILIRDLKPAIVKVYDYYEKDEFAVIEYSAPCSEGKWLLLL</sequence>
<dbReference type="InterPro" id="IPR009048">
    <property type="entry name" value="A-macroglobulin_rcpt-bd"/>
</dbReference>
<proteinExistence type="predicted"/>
<evidence type="ECO:0000313" key="3">
    <source>
        <dbReference type="Proteomes" id="UP000092124"/>
    </source>
</evidence>
<name>A0A1A6GY05_NEOLE</name>
<dbReference type="EMBL" id="LZPO01063714">
    <property type="protein sequence ID" value="OBS71213.1"/>
    <property type="molecule type" value="Genomic_DNA"/>
</dbReference>
<comment type="caution">
    <text evidence="2">The sequence shown here is derived from an EMBL/GenBank/DDBJ whole genome shotgun (WGS) entry which is preliminary data.</text>
</comment>
<dbReference type="PANTHER" id="PTHR11412:SF165">
    <property type="entry name" value="ALPHA-2-MACROGLOBULIN"/>
    <property type="match status" value="1"/>
</dbReference>
<dbReference type="OrthoDB" id="9998011at2759"/>
<dbReference type="GO" id="GO:0004866">
    <property type="term" value="F:endopeptidase inhibitor activity"/>
    <property type="evidence" value="ECO:0007669"/>
    <property type="project" value="TreeGrafter"/>
</dbReference>
<reference evidence="2 3" key="1">
    <citation type="submission" date="2016-06" db="EMBL/GenBank/DDBJ databases">
        <title>The Draft Genome Sequence and Annotation of the Desert Woodrat Neotoma lepida.</title>
        <authorList>
            <person name="Campbell M."/>
            <person name="Oakeson K.F."/>
            <person name="Yandell M."/>
            <person name="Halpert J.R."/>
            <person name="Dearing D."/>
        </authorList>
    </citation>
    <scope>NUCLEOTIDE SEQUENCE [LARGE SCALE GENOMIC DNA]</scope>
    <source>
        <strain evidence="2">417</strain>
        <tissue evidence="2">Liver</tissue>
    </source>
</reference>
<dbReference type="InterPro" id="IPR050473">
    <property type="entry name" value="A2M/Complement_sys"/>
</dbReference>
<dbReference type="GO" id="GO:0002020">
    <property type="term" value="F:protease binding"/>
    <property type="evidence" value="ECO:0007669"/>
    <property type="project" value="TreeGrafter"/>
</dbReference>
<gene>
    <name evidence="2" type="ORF">A6R68_00246</name>
</gene>
<dbReference type="Gene3D" id="2.60.40.690">
    <property type="entry name" value="Alpha-macroglobulin, receptor-binding domain"/>
    <property type="match status" value="1"/>
</dbReference>
<dbReference type="GO" id="GO:0005615">
    <property type="term" value="C:extracellular space"/>
    <property type="evidence" value="ECO:0007669"/>
    <property type="project" value="TreeGrafter"/>
</dbReference>
<protein>
    <recommendedName>
        <fullName evidence="1">Alpha-macroglobulin receptor-binding domain-containing protein</fullName>
    </recommendedName>
</protein>
<evidence type="ECO:0000313" key="2">
    <source>
        <dbReference type="EMBL" id="OBS71213.1"/>
    </source>
</evidence>
<dbReference type="STRING" id="56216.A0A1A6GY05"/>
<dbReference type="Proteomes" id="UP000092124">
    <property type="component" value="Unassembled WGS sequence"/>
</dbReference>
<dbReference type="PANTHER" id="PTHR11412">
    <property type="entry name" value="MACROGLOBULIN / COMPLEMENT"/>
    <property type="match status" value="1"/>
</dbReference>
<organism evidence="2 3">
    <name type="scientific">Neotoma lepida</name>
    <name type="common">Desert woodrat</name>
    <dbReference type="NCBI Taxonomy" id="56216"/>
    <lineage>
        <taxon>Eukaryota</taxon>
        <taxon>Metazoa</taxon>
        <taxon>Chordata</taxon>
        <taxon>Craniata</taxon>
        <taxon>Vertebrata</taxon>
        <taxon>Euteleostomi</taxon>
        <taxon>Mammalia</taxon>
        <taxon>Eutheria</taxon>
        <taxon>Euarchontoglires</taxon>
        <taxon>Glires</taxon>
        <taxon>Rodentia</taxon>
        <taxon>Myomorpha</taxon>
        <taxon>Muroidea</taxon>
        <taxon>Cricetidae</taxon>
        <taxon>Neotominae</taxon>
        <taxon>Neotoma</taxon>
    </lineage>
</organism>
<feature type="non-terminal residue" evidence="2">
    <location>
        <position position="1"/>
    </location>
</feature>
<dbReference type="AlphaFoldDB" id="A0A1A6GY05"/>
<dbReference type="SMART" id="SM01361">
    <property type="entry name" value="A2M_recep"/>
    <property type="match status" value="1"/>
</dbReference>